<dbReference type="SUPFAM" id="SSF57701">
    <property type="entry name" value="Zn2/Cys6 DNA-binding domain"/>
    <property type="match status" value="1"/>
</dbReference>
<evidence type="ECO:0000256" key="2">
    <source>
        <dbReference type="ARBA" id="ARBA00023242"/>
    </source>
</evidence>
<feature type="compositionally biased region" description="Polar residues" evidence="3">
    <location>
        <begin position="888"/>
        <end position="897"/>
    </location>
</feature>
<name>A0AAJ0GRP0_9PEZI</name>
<evidence type="ECO:0000259" key="4">
    <source>
        <dbReference type="PROSITE" id="PS50048"/>
    </source>
</evidence>
<dbReference type="SMART" id="SM00906">
    <property type="entry name" value="Fungal_trans"/>
    <property type="match status" value="1"/>
</dbReference>
<dbReference type="Proteomes" id="UP001273166">
    <property type="component" value="Unassembled WGS sequence"/>
</dbReference>
<dbReference type="GO" id="GO:0000981">
    <property type="term" value="F:DNA-binding transcription factor activity, RNA polymerase II-specific"/>
    <property type="evidence" value="ECO:0007669"/>
    <property type="project" value="InterPro"/>
</dbReference>
<dbReference type="InterPro" id="IPR007219">
    <property type="entry name" value="XnlR_reg_dom"/>
</dbReference>
<evidence type="ECO:0000256" key="3">
    <source>
        <dbReference type="SAM" id="MobiDB-lite"/>
    </source>
</evidence>
<evidence type="ECO:0000256" key="1">
    <source>
        <dbReference type="ARBA" id="ARBA00022723"/>
    </source>
</evidence>
<dbReference type="PANTHER" id="PTHR47783">
    <property type="entry name" value="ZN(II)2CYS6 TRANSCRIPTION FACTOR (EUROFUNG)-RELATED"/>
    <property type="match status" value="1"/>
</dbReference>
<feature type="domain" description="Zn(2)-C6 fungal-type" evidence="4">
    <location>
        <begin position="34"/>
        <end position="62"/>
    </location>
</feature>
<dbReference type="GO" id="GO:0008270">
    <property type="term" value="F:zinc ion binding"/>
    <property type="evidence" value="ECO:0007669"/>
    <property type="project" value="InterPro"/>
</dbReference>
<dbReference type="PANTHER" id="PTHR47783:SF1">
    <property type="entry name" value="ZN(II)2CYS6 TRANSCRIPTION FACTOR (EUROFUNG)"/>
    <property type="match status" value="1"/>
</dbReference>
<reference evidence="5" key="2">
    <citation type="submission" date="2023-06" db="EMBL/GenBank/DDBJ databases">
        <authorList>
            <consortium name="Lawrence Berkeley National Laboratory"/>
            <person name="Mondo S.J."/>
            <person name="Hensen N."/>
            <person name="Bonometti L."/>
            <person name="Westerberg I."/>
            <person name="Brannstrom I.O."/>
            <person name="Guillou S."/>
            <person name="Cros-Aarteil S."/>
            <person name="Calhoun S."/>
            <person name="Haridas S."/>
            <person name="Kuo A."/>
            <person name="Pangilinan J."/>
            <person name="Riley R."/>
            <person name="Labutti K."/>
            <person name="Andreopoulos B."/>
            <person name="Lipzen A."/>
            <person name="Chen C."/>
            <person name="Yanf M."/>
            <person name="Daum C."/>
            <person name="Ng V."/>
            <person name="Clum A."/>
            <person name="Steindorff A."/>
            <person name="Ohm R."/>
            <person name="Martin F."/>
            <person name="Silar P."/>
            <person name="Natvig D."/>
            <person name="Lalanne C."/>
            <person name="Gautier V."/>
            <person name="Ament-Velasquez S.L."/>
            <person name="Kruys A."/>
            <person name="Hutchinson M.I."/>
            <person name="Powell A.J."/>
            <person name="Barry K."/>
            <person name="Miller A.N."/>
            <person name="Grigoriev I.V."/>
            <person name="Debuchy R."/>
            <person name="Gladieux P."/>
            <person name="Thoren M.H."/>
            <person name="Johannesson H."/>
        </authorList>
    </citation>
    <scope>NUCLEOTIDE SEQUENCE</scope>
    <source>
        <strain evidence="5">CBS 333.67</strain>
    </source>
</reference>
<feature type="compositionally biased region" description="Polar residues" evidence="3">
    <location>
        <begin position="943"/>
        <end position="954"/>
    </location>
</feature>
<organism evidence="5 6">
    <name type="scientific">Chaetomium strumarium</name>
    <dbReference type="NCBI Taxonomy" id="1170767"/>
    <lineage>
        <taxon>Eukaryota</taxon>
        <taxon>Fungi</taxon>
        <taxon>Dikarya</taxon>
        <taxon>Ascomycota</taxon>
        <taxon>Pezizomycotina</taxon>
        <taxon>Sordariomycetes</taxon>
        <taxon>Sordariomycetidae</taxon>
        <taxon>Sordariales</taxon>
        <taxon>Chaetomiaceae</taxon>
        <taxon>Chaetomium</taxon>
    </lineage>
</organism>
<dbReference type="Pfam" id="PF00172">
    <property type="entry name" value="Zn_clus"/>
    <property type="match status" value="1"/>
</dbReference>
<reference evidence="5" key="1">
    <citation type="journal article" date="2023" name="Mol. Phylogenet. Evol.">
        <title>Genome-scale phylogeny and comparative genomics of the fungal order Sordariales.</title>
        <authorList>
            <person name="Hensen N."/>
            <person name="Bonometti L."/>
            <person name="Westerberg I."/>
            <person name="Brannstrom I.O."/>
            <person name="Guillou S."/>
            <person name="Cros-Aarteil S."/>
            <person name="Calhoun S."/>
            <person name="Haridas S."/>
            <person name="Kuo A."/>
            <person name="Mondo S."/>
            <person name="Pangilinan J."/>
            <person name="Riley R."/>
            <person name="LaButti K."/>
            <person name="Andreopoulos B."/>
            <person name="Lipzen A."/>
            <person name="Chen C."/>
            <person name="Yan M."/>
            <person name="Daum C."/>
            <person name="Ng V."/>
            <person name="Clum A."/>
            <person name="Steindorff A."/>
            <person name="Ohm R.A."/>
            <person name="Martin F."/>
            <person name="Silar P."/>
            <person name="Natvig D.O."/>
            <person name="Lalanne C."/>
            <person name="Gautier V."/>
            <person name="Ament-Velasquez S.L."/>
            <person name="Kruys A."/>
            <person name="Hutchinson M.I."/>
            <person name="Powell A.J."/>
            <person name="Barry K."/>
            <person name="Miller A.N."/>
            <person name="Grigoriev I.V."/>
            <person name="Debuchy R."/>
            <person name="Gladieux P."/>
            <person name="Hiltunen Thoren M."/>
            <person name="Johannesson H."/>
        </authorList>
    </citation>
    <scope>NUCLEOTIDE SEQUENCE</scope>
    <source>
        <strain evidence="5">CBS 333.67</strain>
    </source>
</reference>
<feature type="region of interest" description="Disordered" evidence="3">
    <location>
        <begin position="800"/>
        <end position="879"/>
    </location>
</feature>
<dbReference type="PROSITE" id="PS50048">
    <property type="entry name" value="ZN2_CY6_FUNGAL_2"/>
    <property type="match status" value="1"/>
</dbReference>
<dbReference type="CDD" id="cd00067">
    <property type="entry name" value="GAL4"/>
    <property type="match status" value="1"/>
</dbReference>
<dbReference type="Gene3D" id="4.10.240.10">
    <property type="entry name" value="Zn(2)-C6 fungal-type DNA-binding domain"/>
    <property type="match status" value="1"/>
</dbReference>
<gene>
    <name evidence="5" type="ORF">B0T15DRAFT_249195</name>
</gene>
<dbReference type="InterPro" id="IPR036864">
    <property type="entry name" value="Zn2-C6_fun-type_DNA-bd_sf"/>
</dbReference>
<feature type="compositionally biased region" description="Polar residues" evidence="3">
    <location>
        <begin position="129"/>
        <end position="144"/>
    </location>
</feature>
<dbReference type="Pfam" id="PF04082">
    <property type="entry name" value="Fungal_trans"/>
    <property type="match status" value="1"/>
</dbReference>
<feature type="region of interest" description="Disordered" evidence="3">
    <location>
        <begin position="428"/>
        <end position="455"/>
    </location>
</feature>
<feature type="region of interest" description="Disordered" evidence="3">
    <location>
        <begin position="884"/>
        <end position="903"/>
    </location>
</feature>
<dbReference type="SMART" id="SM00066">
    <property type="entry name" value="GAL4"/>
    <property type="match status" value="1"/>
</dbReference>
<accession>A0AAJ0GRP0</accession>
<dbReference type="GO" id="GO:0006351">
    <property type="term" value="P:DNA-templated transcription"/>
    <property type="evidence" value="ECO:0007669"/>
    <property type="project" value="InterPro"/>
</dbReference>
<dbReference type="AlphaFoldDB" id="A0AAJ0GRP0"/>
<sequence>MSTPINGALPPPKQIRFVNNQGQPPSKRRRINAACLTCRKRKTRCAGEKPDCSTCKKNGHVCLGYNDNVERKRDDQDIDGLMAVKSEPTDTSDLNNGPDDRYLGDDNELEHRRRKSKVGPPMAGFVDQDVTSRNGSIASTTVTPGRSREPGDEWNQDSKPHDRKPQGSPETIRRPNVVQNASYAEDSRGPSNRSLVQFGCRRVPYFRYFGRTAIVPGFKQMVVNLERGSRRKSRGNSFSTTSPGSLVGYGMPHSHTGHHETVLETLEDLPVYDANSSGPVHPLIIQLAETFFVHLGCNYRFLRKERFLRMLKEKRVEPILVDAVCALAARFSDHAIFTNEHDGKVKRSDYGQVFAQRAKAATVDTFPCPSVGAVQACLLMAYERFGADQDSALWMYLGIATRMAVDIGLHRMEGVKYQGERDPWYTRYWSRGGGDGSDGPDNKQDEEETLSPQEQLEVEQERIDTFWAVFILDRVISSGTGRPVTFRDSDFELSLPPPSIDPVSGWPDPFPPFIEIIHLYGRVSDVLNNRDSKELTEEKLDSLRIMMRDLMAIYHKQDQRLNFDPQHFQAYVNANQGTTFMLMHFWFHALVIVLHQQQPGYREISMSSAKSIADILTFAELIDYKSLVGNPFASQPIYIAACAFLSESVANSSQPPSRETSPTPDFRIDHAKSTSLRYGSSHDARPMKHSLLASAASQNYQRCYKSLQQLHQYWGGVGYILNVLDQKAKGIQDCEMFTNEEFEALKVARRGSLRRLPRLEHPSSPHVPPIAYSLTGTTNSPNSNLTVLYQANLSALPGAAGSASITCGPPPPPPPPPPPSSVPVSAATPPGNMIYDPIRQSLPETPPAFPPSYLQPNFSDVRNEPHTSKPYRLSQSPAVGKSVLKYESPSSGDLDQSSPRRDSKIQLHTVMSRSNQGMHSYTSYNHGSHHHSGYDSMAHDRSSSSTPTDSGMAQQNVAYGHDHSHNHHHIQENDVVHQHNNSSSSNNDNDYEADFAQSGLVSGSYSYMGLNPINDMITFNSQEVTFDVLGLHSDMVPPWFLPGDALSGLVFEGGMMGASHHMG</sequence>
<protein>
    <submittedName>
        <fullName evidence="5">Fungal-specific transcription factor domain-containing protein</fullName>
    </submittedName>
</protein>
<keyword evidence="1" id="KW-0479">Metal-binding</keyword>
<keyword evidence="2" id="KW-0539">Nucleus</keyword>
<dbReference type="GO" id="GO:0003677">
    <property type="term" value="F:DNA binding"/>
    <property type="evidence" value="ECO:0007669"/>
    <property type="project" value="InterPro"/>
</dbReference>
<dbReference type="GeneID" id="87881979"/>
<comment type="caution">
    <text evidence="5">The sequence shown here is derived from an EMBL/GenBank/DDBJ whole genome shotgun (WGS) entry which is preliminary data.</text>
</comment>
<feature type="region of interest" description="Disordered" evidence="3">
    <location>
        <begin position="83"/>
        <end position="194"/>
    </location>
</feature>
<evidence type="ECO:0000313" key="6">
    <source>
        <dbReference type="Proteomes" id="UP001273166"/>
    </source>
</evidence>
<keyword evidence="6" id="KW-1185">Reference proteome</keyword>
<feature type="region of interest" description="Disordered" evidence="3">
    <location>
        <begin position="914"/>
        <end position="954"/>
    </location>
</feature>
<dbReference type="InterPro" id="IPR001138">
    <property type="entry name" value="Zn2Cys6_DnaBD"/>
</dbReference>
<dbReference type="RefSeq" id="XP_062720415.1">
    <property type="nucleotide sequence ID" value="XM_062863150.1"/>
</dbReference>
<dbReference type="PROSITE" id="PS00463">
    <property type="entry name" value="ZN2_CY6_FUNGAL_1"/>
    <property type="match status" value="1"/>
</dbReference>
<dbReference type="EMBL" id="JAUDZG010000005">
    <property type="protein sequence ID" value="KAK3304635.1"/>
    <property type="molecule type" value="Genomic_DNA"/>
</dbReference>
<dbReference type="CDD" id="cd12148">
    <property type="entry name" value="fungal_TF_MHR"/>
    <property type="match status" value="1"/>
</dbReference>
<proteinExistence type="predicted"/>
<feature type="compositionally biased region" description="Basic and acidic residues" evidence="3">
    <location>
        <begin position="146"/>
        <end position="165"/>
    </location>
</feature>
<feature type="compositionally biased region" description="Pro residues" evidence="3">
    <location>
        <begin position="808"/>
        <end position="821"/>
    </location>
</feature>
<evidence type="ECO:0000313" key="5">
    <source>
        <dbReference type="EMBL" id="KAK3304635.1"/>
    </source>
</evidence>